<evidence type="ECO:0000313" key="2">
    <source>
        <dbReference type="Proteomes" id="UP000769766"/>
    </source>
</evidence>
<gene>
    <name evidence="1" type="ORF">HYY20_00375</name>
</gene>
<name>A0A932FZF1_UNCTE</name>
<evidence type="ECO:0000313" key="1">
    <source>
        <dbReference type="EMBL" id="MBI2875320.1"/>
    </source>
</evidence>
<dbReference type="Proteomes" id="UP000769766">
    <property type="component" value="Unassembled WGS sequence"/>
</dbReference>
<proteinExistence type="predicted"/>
<protein>
    <submittedName>
        <fullName evidence="1">Uncharacterized protein</fullName>
    </submittedName>
</protein>
<organism evidence="1 2">
    <name type="scientific">Tectimicrobiota bacterium</name>
    <dbReference type="NCBI Taxonomy" id="2528274"/>
    <lineage>
        <taxon>Bacteria</taxon>
        <taxon>Pseudomonadati</taxon>
        <taxon>Nitrospinota/Tectimicrobiota group</taxon>
        <taxon>Candidatus Tectimicrobiota</taxon>
    </lineage>
</organism>
<accession>A0A932FZF1</accession>
<sequence length="101" mass="11296">MGVLKFLPESLVLKFHKDRETVYCLPTCGTLPAKLGGFVRPESVPHVWRQYTEIRIQGGFKDAGSLVCRLHANFVDSPRFNLRKEKPMGGAPLGLQRKTAS</sequence>
<comment type="caution">
    <text evidence="1">The sequence shown here is derived from an EMBL/GenBank/DDBJ whole genome shotgun (WGS) entry which is preliminary data.</text>
</comment>
<reference evidence="1" key="1">
    <citation type="submission" date="2020-07" db="EMBL/GenBank/DDBJ databases">
        <title>Huge and variable diversity of episymbiotic CPR bacteria and DPANN archaea in groundwater ecosystems.</title>
        <authorList>
            <person name="He C.Y."/>
            <person name="Keren R."/>
            <person name="Whittaker M."/>
            <person name="Farag I.F."/>
            <person name="Doudna J."/>
            <person name="Cate J.H.D."/>
            <person name="Banfield J.F."/>
        </authorList>
    </citation>
    <scope>NUCLEOTIDE SEQUENCE</scope>
    <source>
        <strain evidence="1">NC_groundwater_672_Ag_B-0.1um_62_36</strain>
    </source>
</reference>
<dbReference type="EMBL" id="JACPRF010000013">
    <property type="protein sequence ID" value="MBI2875320.1"/>
    <property type="molecule type" value="Genomic_DNA"/>
</dbReference>
<dbReference type="AlphaFoldDB" id="A0A932FZF1"/>